<dbReference type="InterPro" id="IPR005184">
    <property type="entry name" value="DUF306_Meta_HslJ"/>
</dbReference>
<name>A0A0F5LS08_9HYPH</name>
<dbReference type="EMBL" id="LAJF01000062">
    <property type="protein sequence ID" value="KKB84949.1"/>
    <property type="molecule type" value="Genomic_DNA"/>
</dbReference>
<dbReference type="OrthoDB" id="9809132at2"/>
<dbReference type="Proteomes" id="UP000033608">
    <property type="component" value="Unassembled WGS sequence"/>
</dbReference>
<protein>
    <submittedName>
        <fullName evidence="4">Putative lipoprotein</fullName>
    </submittedName>
</protein>
<feature type="domain" description="DUF306" evidence="2">
    <location>
        <begin position="151"/>
        <end position="251"/>
    </location>
</feature>
<dbReference type="Gene3D" id="2.40.128.270">
    <property type="match status" value="1"/>
</dbReference>
<dbReference type="STRING" id="1121477.SAMN02745223_01653"/>
<dbReference type="PATRIC" id="fig|1121477.3.peg.2908"/>
<keyword evidence="5" id="KW-1185">Reference proteome</keyword>
<dbReference type="PANTHER" id="PTHR38013">
    <property type="entry name" value="GLYCOPROTEIN/POLYSACCHARIDE METABOLISM"/>
    <property type="match status" value="1"/>
</dbReference>
<dbReference type="PANTHER" id="PTHR38013:SF1">
    <property type="entry name" value="GLYCOPROTEIN_POLYSACCHARIDE METABOLISM"/>
    <property type="match status" value="1"/>
</dbReference>
<evidence type="ECO:0000259" key="2">
    <source>
        <dbReference type="Pfam" id="PF03724"/>
    </source>
</evidence>
<feature type="signal peptide" evidence="1">
    <location>
        <begin position="1"/>
        <end position="25"/>
    </location>
</feature>
<keyword evidence="4" id="KW-0449">Lipoprotein</keyword>
<reference evidence="4 6" key="2">
    <citation type="submission" date="2016-11" db="EMBL/GenBank/DDBJ databases">
        <authorList>
            <person name="Jaros S."/>
            <person name="Januszkiewicz K."/>
            <person name="Wedrychowicz H."/>
        </authorList>
    </citation>
    <scope>NUCLEOTIDE SEQUENCE [LARGE SCALE GENOMIC DNA]</scope>
    <source>
        <strain evidence="4 6">DSM 17137</strain>
    </source>
</reference>
<organism evidence="3 5">
    <name type="scientific">Devosia limi DSM 17137</name>
    <dbReference type="NCBI Taxonomy" id="1121477"/>
    <lineage>
        <taxon>Bacteria</taxon>
        <taxon>Pseudomonadati</taxon>
        <taxon>Pseudomonadota</taxon>
        <taxon>Alphaproteobacteria</taxon>
        <taxon>Hyphomicrobiales</taxon>
        <taxon>Devosiaceae</taxon>
        <taxon>Devosia</taxon>
    </lineage>
</organism>
<feature type="chain" id="PRO_5015038362" evidence="1">
    <location>
        <begin position="26"/>
        <end position="256"/>
    </location>
</feature>
<dbReference type="AlphaFoldDB" id="A0A0F5LS08"/>
<accession>A0A0F5LS08</accession>
<gene>
    <name evidence="4" type="ORF">SAMN02745223_01653</name>
    <name evidence="3" type="ORF">VW29_09045</name>
</gene>
<evidence type="ECO:0000313" key="3">
    <source>
        <dbReference type="EMBL" id="KKB84949.1"/>
    </source>
</evidence>
<dbReference type="InterPro" id="IPR039366">
    <property type="entry name" value="Pilotin"/>
</dbReference>
<dbReference type="InterPro" id="IPR038670">
    <property type="entry name" value="HslJ-like_sf"/>
</dbReference>
<dbReference type="Pfam" id="PF09619">
    <property type="entry name" value="YscW"/>
    <property type="match status" value="1"/>
</dbReference>
<evidence type="ECO:0000313" key="5">
    <source>
        <dbReference type="Proteomes" id="UP000033608"/>
    </source>
</evidence>
<keyword evidence="1" id="KW-0732">Signal</keyword>
<proteinExistence type="predicted"/>
<evidence type="ECO:0000256" key="1">
    <source>
        <dbReference type="SAM" id="SignalP"/>
    </source>
</evidence>
<evidence type="ECO:0000313" key="6">
    <source>
        <dbReference type="Proteomes" id="UP000184533"/>
    </source>
</evidence>
<dbReference type="RefSeq" id="WP_046134960.1">
    <property type="nucleotide sequence ID" value="NZ_FQVC01000004.1"/>
</dbReference>
<dbReference type="Pfam" id="PF03724">
    <property type="entry name" value="META"/>
    <property type="match status" value="1"/>
</dbReference>
<dbReference type="InterPro" id="IPR053196">
    <property type="entry name" value="Lipoprotein_YbaY-like"/>
</dbReference>
<evidence type="ECO:0000313" key="4">
    <source>
        <dbReference type="EMBL" id="SHF04236.1"/>
    </source>
</evidence>
<reference evidence="3 5" key="1">
    <citation type="submission" date="2015-03" db="EMBL/GenBank/DDBJ databases">
        <authorList>
            <person name="Hassan Y.I."/>
            <person name="Lepp D."/>
            <person name="Zhou T."/>
        </authorList>
    </citation>
    <scope>NUCLEOTIDE SEQUENCE [LARGE SCALE GENOMIC DNA]</scope>
    <source>
        <strain evidence="3 5">DSM 17137</strain>
    </source>
</reference>
<sequence length="256" mass="26509">MQFQPKSTLAALALATAMLTLPSYADGISISGEASYRERIALPPTAELQVQLVDVSLADAPSKVIASTLVSPAGQVPIPFTLDFDASAISDRATYALQARIENDGELLLITDTRHTIDPLAAAIPEQLALVSVAATPPAAEPAVPEADAALFGDWTLVELDGKPTAEGVDSSLTISKDLSIGGGGGCNRFGGNLSLADKFDISNVFSTMMACEEPAMAQEQAFFAALEAATGYQIVDGDLNLEADGKVVARLTPAS</sequence>
<dbReference type="EMBL" id="FQVC01000004">
    <property type="protein sequence ID" value="SHF04236.1"/>
    <property type="molecule type" value="Genomic_DNA"/>
</dbReference>
<dbReference type="Proteomes" id="UP000184533">
    <property type="component" value="Unassembled WGS sequence"/>
</dbReference>